<dbReference type="PROSITE" id="PS51462">
    <property type="entry name" value="NUDIX"/>
    <property type="match status" value="1"/>
</dbReference>
<accession>A0A1G6BIZ4</accession>
<evidence type="ECO:0000313" key="5">
    <source>
        <dbReference type="Proteomes" id="UP000198771"/>
    </source>
</evidence>
<proteinExistence type="inferred from homology"/>
<keyword evidence="1 2" id="KW-0378">Hydrolase</keyword>
<evidence type="ECO:0000256" key="1">
    <source>
        <dbReference type="ARBA" id="ARBA00022801"/>
    </source>
</evidence>
<dbReference type="GO" id="GO:0016787">
    <property type="term" value="F:hydrolase activity"/>
    <property type="evidence" value="ECO:0007669"/>
    <property type="project" value="UniProtKB-KW"/>
</dbReference>
<dbReference type="RefSeq" id="WP_092118003.1">
    <property type="nucleotide sequence ID" value="NZ_FMXO01000005.1"/>
</dbReference>
<dbReference type="InterPro" id="IPR015797">
    <property type="entry name" value="NUDIX_hydrolase-like_dom_sf"/>
</dbReference>
<dbReference type="Gene3D" id="3.90.79.10">
    <property type="entry name" value="Nucleoside Triphosphate Pyrophosphohydrolase"/>
    <property type="match status" value="1"/>
</dbReference>
<sequence>MPKLHKTCSHCAGLLEDYLNPVPTVDILIHIPGQGIVLIERRNPPPGWALPGGFIDHGESAEQAAVREAREETGLDVELTGLLGVYSDPRRDPRQHTITTVYTAQAVNPEQMKAGDDAGKIGIFPVDDLPSDLAFDHGRILQDYLRIFQPLNKPVP</sequence>
<dbReference type="InterPro" id="IPR020476">
    <property type="entry name" value="Nudix_hydrolase"/>
</dbReference>
<evidence type="ECO:0000256" key="2">
    <source>
        <dbReference type="RuleBase" id="RU003476"/>
    </source>
</evidence>
<dbReference type="CDD" id="cd18873">
    <property type="entry name" value="NUDIX_NadM_like"/>
    <property type="match status" value="1"/>
</dbReference>
<dbReference type="EMBL" id="FMXO01000005">
    <property type="protein sequence ID" value="SDB20568.1"/>
    <property type="molecule type" value="Genomic_DNA"/>
</dbReference>
<keyword evidence="5" id="KW-1185">Reference proteome</keyword>
<dbReference type="Pfam" id="PF00293">
    <property type="entry name" value="NUDIX"/>
    <property type="match status" value="1"/>
</dbReference>
<dbReference type="OrthoDB" id="9761969at2"/>
<dbReference type="InterPro" id="IPR020084">
    <property type="entry name" value="NUDIX_hydrolase_CS"/>
</dbReference>
<dbReference type="PROSITE" id="PS00893">
    <property type="entry name" value="NUDIX_BOX"/>
    <property type="match status" value="1"/>
</dbReference>
<dbReference type="SUPFAM" id="SSF55811">
    <property type="entry name" value="Nudix"/>
    <property type="match status" value="1"/>
</dbReference>
<protein>
    <submittedName>
        <fullName evidence="4">8-oxo-dGTP diphosphatase</fullName>
    </submittedName>
</protein>
<dbReference type="STRING" id="617002.SAMN05660653_00978"/>
<dbReference type="PANTHER" id="PTHR43736:SF1">
    <property type="entry name" value="DIHYDRONEOPTERIN TRIPHOSPHATE DIPHOSPHATASE"/>
    <property type="match status" value="1"/>
</dbReference>
<dbReference type="AlphaFoldDB" id="A0A1G6BIZ4"/>
<dbReference type="InterPro" id="IPR000086">
    <property type="entry name" value="NUDIX_hydrolase_dom"/>
</dbReference>
<gene>
    <name evidence="4" type="ORF">SAMN05660653_00978</name>
</gene>
<comment type="similarity">
    <text evidence="2">Belongs to the Nudix hydrolase family.</text>
</comment>
<reference evidence="4 5" key="1">
    <citation type="submission" date="2016-10" db="EMBL/GenBank/DDBJ databases">
        <authorList>
            <person name="de Groot N.N."/>
        </authorList>
    </citation>
    <scope>NUCLEOTIDE SEQUENCE [LARGE SCALE GENOMIC DNA]</scope>
    <source>
        <strain evidence="4 5">ASO4-2</strain>
    </source>
</reference>
<evidence type="ECO:0000259" key="3">
    <source>
        <dbReference type="PROSITE" id="PS51462"/>
    </source>
</evidence>
<evidence type="ECO:0000313" key="4">
    <source>
        <dbReference type="EMBL" id="SDB20568.1"/>
    </source>
</evidence>
<dbReference type="PRINTS" id="PR00502">
    <property type="entry name" value="NUDIXFAMILY"/>
</dbReference>
<dbReference type="PANTHER" id="PTHR43736">
    <property type="entry name" value="ADP-RIBOSE PYROPHOSPHATASE"/>
    <property type="match status" value="1"/>
</dbReference>
<dbReference type="Proteomes" id="UP000198771">
    <property type="component" value="Unassembled WGS sequence"/>
</dbReference>
<organism evidence="4 5">
    <name type="scientific">Desulfonatronum thiosulfatophilum</name>
    <dbReference type="NCBI Taxonomy" id="617002"/>
    <lineage>
        <taxon>Bacteria</taxon>
        <taxon>Pseudomonadati</taxon>
        <taxon>Thermodesulfobacteriota</taxon>
        <taxon>Desulfovibrionia</taxon>
        <taxon>Desulfovibrionales</taxon>
        <taxon>Desulfonatronaceae</taxon>
        <taxon>Desulfonatronum</taxon>
    </lineage>
</organism>
<name>A0A1G6BIZ4_9BACT</name>
<feature type="domain" description="Nudix hydrolase" evidence="3">
    <location>
        <begin position="20"/>
        <end position="149"/>
    </location>
</feature>